<dbReference type="OrthoDB" id="7059163at2"/>
<dbReference type="InterPro" id="IPR011051">
    <property type="entry name" value="RmlC_Cupin_sf"/>
</dbReference>
<dbReference type="AlphaFoldDB" id="A0A2W7IZ69"/>
<comment type="caution">
    <text evidence="1">The sequence shown here is derived from an EMBL/GenBank/DDBJ whole genome shotgun (WGS) entry which is preliminary data.</text>
</comment>
<name>A0A2W7IZ69_9PROT</name>
<dbReference type="SUPFAM" id="SSF51182">
    <property type="entry name" value="RmlC-like cupins"/>
    <property type="match status" value="1"/>
</dbReference>
<protein>
    <submittedName>
        <fullName evidence="1">Putative metal-dependent enzyme (Double-stranded beta helix superfamily)</fullName>
    </submittedName>
</protein>
<evidence type="ECO:0000313" key="1">
    <source>
        <dbReference type="EMBL" id="PZW44727.1"/>
    </source>
</evidence>
<keyword evidence="2" id="KW-1185">Reference proteome</keyword>
<dbReference type="Gene3D" id="2.60.120.10">
    <property type="entry name" value="Jelly Rolls"/>
    <property type="match status" value="1"/>
</dbReference>
<organism evidence="1 2">
    <name type="scientific">Humitalea rosea</name>
    <dbReference type="NCBI Taxonomy" id="990373"/>
    <lineage>
        <taxon>Bacteria</taxon>
        <taxon>Pseudomonadati</taxon>
        <taxon>Pseudomonadota</taxon>
        <taxon>Alphaproteobacteria</taxon>
        <taxon>Acetobacterales</taxon>
        <taxon>Roseomonadaceae</taxon>
        <taxon>Humitalea</taxon>
    </lineage>
</organism>
<reference evidence="1 2" key="1">
    <citation type="submission" date="2018-06" db="EMBL/GenBank/DDBJ databases">
        <title>Genomic Encyclopedia of Archaeal and Bacterial Type Strains, Phase II (KMG-II): from individual species to whole genera.</title>
        <authorList>
            <person name="Goeker M."/>
        </authorList>
    </citation>
    <scope>NUCLEOTIDE SEQUENCE [LARGE SCALE GENOMIC DNA]</scope>
    <source>
        <strain evidence="1 2">DSM 24525</strain>
    </source>
</reference>
<proteinExistence type="predicted"/>
<evidence type="ECO:0000313" key="2">
    <source>
        <dbReference type="Proteomes" id="UP000249688"/>
    </source>
</evidence>
<dbReference type="CDD" id="cd10548">
    <property type="entry name" value="cupin_CDO"/>
    <property type="match status" value="1"/>
</dbReference>
<dbReference type="EMBL" id="QKYU01000014">
    <property type="protein sequence ID" value="PZW44727.1"/>
    <property type="molecule type" value="Genomic_DNA"/>
</dbReference>
<dbReference type="RefSeq" id="WP_111398712.1">
    <property type="nucleotide sequence ID" value="NZ_QKYU01000014.1"/>
</dbReference>
<accession>A0A2W7IZ69</accession>
<sequence>MNADILAGRVLAVDESLARIHAIVEASGINRPSLTAIREELLALAEQRALFPAAEFLAAEGQGNRLHSLREDLGGGFALYLNVLAPGQDTRPHDHGTWFAAAALEGQALHRVYSRTDDGVIAGRAVLRLREEIMVEPGRGIALMPDDIHSLHTRGDRPGRHLHLYGMALERLTDRHSFDLATSTISPYAAEDPGS</sequence>
<dbReference type="Proteomes" id="UP000249688">
    <property type="component" value="Unassembled WGS sequence"/>
</dbReference>
<dbReference type="InterPro" id="IPR014710">
    <property type="entry name" value="RmlC-like_jellyroll"/>
</dbReference>
<gene>
    <name evidence="1" type="ORF">C8P66_11416</name>
</gene>